<reference evidence="2" key="5">
    <citation type="submission" date="2018-04" db="UniProtKB">
        <authorList>
            <consortium name="EnsemblFungi"/>
        </authorList>
    </citation>
    <scope>IDENTIFICATION</scope>
    <source>
        <strain evidence="2">R3-111a-1</strain>
    </source>
</reference>
<organism evidence="1">
    <name type="scientific">Gaeumannomyces tritici (strain R3-111a-1)</name>
    <name type="common">Wheat and barley take-all root rot fungus</name>
    <name type="synonym">Gaeumannomyces graminis var. tritici</name>
    <dbReference type="NCBI Taxonomy" id="644352"/>
    <lineage>
        <taxon>Eukaryota</taxon>
        <taxon>Fungi</taxon>
        <taxon>Dikarya</taxon>
        <taxon>Ascomycota</taxon>
        <taxon>Pezizomycotina</taxon>
        <taxon>Sordariomycetes</taxon>
        <taxon>Sordariomycetidae</taxon>
        <taxon>Magnaporthales</taxon>
        <taxon>Magnaporthaceae</taxon>
        <taxon>Gaeumannomyces</taxon>
    </lineage>
</organism>
<dbReference type="RefSeq" id="XP_009221571.1">
    <property type="nucleotide sequence ID" value="XM_009223307.1"/>
</dbReference>
<dbReference type="VEuPathDB" id="FungiDB:GGTG_05504"/>
<reference evidence="2" key="4">
    <citation type="journal article" date="2015" name="G3 (Bethesda)">
        <title>Genome sequences of three phytopathogenic species of the Magnaporthaceae family of fungi.</title>
        <authorList>
            <person name="Okagaki L.H."/>
            <person name="Nunes C.C."/>
            <person name="Sailsbery J."/>
            <person name="Clay B."/>
            <person name="Brown D."/>
            <person name="John T."/>
            <person name="Oh Y."/>
            <person name="Young N."/>
            <person name="Fitzgerald M."/>
            <person name="Haas B.J."/>
            <person name="Zeng Q."/>
            <person name="Young S."/>
            <person name="Adiconis X."/>
            <person name="Fan L."/>
            <person name="Levin J.Z."/>
            <person name="Mitchell T.K."/>
            <person name="Okubara P.A."/>
            <person name="Farman M.L."/>
            <person name="Kohn L.M."/>
            <person name="Birren B."/>
            <person name="Ma L.-J."/>
            <person name="Dean R.A."/>
        </authorList>
    </citation>
    <scope>NUCLEOTIDE SEQUENCE</scope>
    <source>
        <strain evidence="2">R3-111a-1</strain>
    </source>
</reference>
<dbReference type="HOGENOM" id="CLU_1825403_0_0_1"/>
<name>J3NW41_GAET3</name>
<dbReference type="Proteomes" id="UP000006039">
    <property type="component" value="Unassembled WGS sequence"/>
</dbReference>
<evidence type="ECO:0000313" key="3">
    <source>
        <dbReference type="Proteomes" id="UP000006039"/>
    </source>
</evidence>
<reference evidence="1" key="3">
    <citation type="submission" date="2010-09" db="EMBL/GenBank/DDBJ databases">
        <title>Annotation of Gaeumannomyces graminis var. tritici R3-111a-1.</title>
        <authorList>
            <consortium name="The Broad Institute Genome Sequencing Platform"/>
            <person name="Ma L.-J."/>
            <person name="Dead R."/>
            <person name="Young S.K."/>
            <person name="Zeng Q."/>
            <person name="Gargeya S."/>
            <person name="Fitzgerald M."/>
            <person name="Haas B."/>
            <person name="Abouelleil A."/>
            <person name="Alvarado L."/>
            <person name="Arachchi H.M."/>
            <person name="Berlin A."/>
            <person name="Brown A."/>
            <person name="Chapman S.B."/>
            <person name="Chen Z."/>
            <person name="Dunbar C."/>
            <person name="Freedman E."/>
            <person name="Gearin G."/>
            <person name="Gellesch M."/>
            <person name="Goldberg J."/>
            <person name="Griggs A."/>
            <person name="Gujja S."/>
            <person name="Heiman D."/>
            <person name="Howarth C."/>
            <person name="Larson L."/>
            <person name="Lui A."/>
            <person name="MacDonald P.J.P."/>
            <person name="Mehta T."/>
            <person name="Montmayeur A."/>
            <person name="Murphy C."/>
            <person name="Neiman D."/>
            <person name="Pearson M."/>
            <person name="Priest M."/>
            <person name="Roberts A."/>
            <person name="Saif S."/>
            <person name="Shea T."/>
            <person name="Shenoy N."/>
            <person name="Sisk P."/>
            <person name="Stolte C."/>
            <person name="Sykes S."/>
            <person name="Yandava C."/>
            <person name="Wortman J."/>
            <person name="Nusbaum C."/>
            <person name="Birren B."/>
        </authorList>
    </citation>
    <scope>NUCLEOTIDE SEQUENCE</scope>
    <source>
        <strain evidence="1">R3-111a-1</strain>
    </source>
</reference>
<accession>J3NW41</accession>
<evidence type="ECO:0000313" key="1">
    <source>
        <dbReference type="EMBL" id="EJT75571.1"/>
    </source>
</evidence>
<proteinExistence type="predicted"/>
<keyword evidence="3" id="KW-1185">Reference proteome</keyword>
<dbReference type="EMBL" id="GL385397">
    <property type="protein sequence ID" value="EJT75571.1"/>
    <property type="molecule type" value="Genomic_DNA"/>
</dbReference>
<gene>
    <name evidence="2" type="primary">20345962</name>
    <name evidence="1" type="ORF">GGTG_05504</name>
</gene>
<evidence type="ECO:0000313" key="2">
    <source>
        <dbReference type="EnsemblFungi" id="EJT75571"/>
    </source>
</evidence>
<dbReference type="AlphaFoldDB" id="J3NW41"/>
<dbReference type="GeneID" id="20345962"/>
<protein>
    <submittedName>
        <fullName evidence="1 2">Uncharacterized protein</fullName>
    </submittedName>
</protein>
<dbReference type="EnsemblFungi" id="EJT75571">
    <property type="protein sequence ID" value="EJT75571"/>
    <property type="gene ID" value="GGTG_05504"/>
</dbReference>
<reference evidence="1" key="2">
    <citation type="submission" date="2010-07" db="EMBL/GenBank/DDBJ databases">
        <authorList>
            <consortium name="The Broad Institute Genome Sequencing Platform"/>
            <consortium name="Broad Institute Genome Sequencing Center for Infectious Disease"/>
            <person name="Ma L.-J."/>
            <person name="Dead R."/>
            <person name="Young S."/>
            <person name="Zeng Q."/>
            <person name="Koehrsen M."/>
            <person name="Alvarado L."/>
            <person name="Berlin A."/>
            <person name="Chapman S.B."/>
            <person name="Chen Z."/>
            <person name="Freedman E."/>
            <person name="Gellesch M."/>
            <person name="Goldberg J."/>
            <person name="Griggs A."/>
            <person name="Gujja S."/>
            <person name="Heilman E.R."/>
            <person name="Heiman D."/>
            <person name="Hepburn T."/>
            <person name="Howarth C."/>
            <person name="Jen D."/>
            <person name="Larson L."/>
            <person name="Mehta T."/>
            <person name="Neiman D."/>
            <person name="Pearson M."/>
            <person name="Roberts A."/>
            <person name="Saif S."/>
            <person name="Shea T."/>
            <person name="Shenoy N."/>
            <person name="Sisk P."/>
            <person name="Stolte C."/>
            <person name="Sykes S."/>
            <person name="Walk T."/>
            <person name="White J."/>
            <person name="Yandava C."/>
            <person name="Haas B."/>
            <person name="Nusbaum C."/>
            <person name="Birren B."/>
        </authorList>
    </citation>
    <scope>NUCLEOTIDE SEQUENCE</scope>
    <source>
        <strain evidence="1">R3-111a-1</strain>
    </source>
</reference>
<reference evidence="3" key="1">
    <citation type="submission" date="2010-07" db="EMBL/GenBank/DDBJ databases">
        <title>The genome sequence of Gaeumannomyces graminis var. tritici strain R3-111a-1.</title>
        <authorList>
            <consortium name="The Broad Institute Genome Sequencing Platform"/>
            <person name="Ma L.-J."/>
            <person name="Dead R."/>
            <person name="Young S."/>
            <person name="Zeng Q."/>
            <person name="Koehrsen M."/>
            <person name="Alvarado L."/>
            <person name="Berlin A."/>
            <person name="Chapman S.B."/>
            <person name="Chen Z."/>
            <person name="Freedman E."/>
            <person name="Gellesch M."/>
            <person name="Goldberg J."/>
            <person name="Griggs A."/>
            <person name="Gujja S."/>
            <person name="Heilman E.R."/>
            <person name="Heiman D."/>
            <person name="Hepburn T."/>
            <person name="Howarth C."/>
            <person name="Jen D."/>
            <person name="Larson L."/>
            <person name="Mehta T."/>
            <person name="Neiman D."/>
            <person name="Pearson M."/>
            <person name="Roberts A."/>
            <person name="Saif S."/>
            <person name="Shea T."/>
            <person name="Shenoy N."/>
            <person name="Sisk P."/>
            <person name="Stolte C."/>
            <person name="Sykes S."/>
            <person name="Walk T."/>
            <person name="White J."/>
            <person name="Yandava C."/>
            <person name="Haas B."/>
            <person name="Nusbaum C."/>
            <person name="Birren B."/>
        </authorList>
    </citation>
    <scope>NUCLEOTIDE SEQUENCE [LARGE SCALE GENOMIC DNA]</scope>
    <source>
        <strain evidence="3">R3-111a-1</strain>
    </source>
</reference>
<sequence>MGGGCGLHGAKRDLGLLGFGGRLAGRSQQVSIARGPERPSCEVDGSCALVGRQAAQQQSWQLPCVRGRAVEIAAHPPNHAHDGMSYRGAWLVSAQRLAAVCDRVSVRLCVCAPPRFARVAFPYSLPIQGRVAFVRSSKMQG</sequence>